<evidence type="ECO:0000313" key="2">
    <source>
        <dbReference type="EMBL" id="KAL0107329.1"/>
    </source>
</evidence>
<dbReference type="AlphaFoldDB" id="A0AAW2EXW9"/>
<name>A0AAW2EXW9_9HYME</name>
<protein>
    <submittedName>
        <fullName evidence="2">Uncharacterized protein</fullName>
    </submittedName>
</protein>
<keyword evidence="3" id="KW-1185">Reference proteome</keyword>
<dbReference type="Proteomes" id="UP001430953">
    <property type="component" value="Unassembled WGS sequence"/>
</dbReference>
<organism evidence="2 3">
    <name type="scientific">Cardiocondyla obscurior</name>
    <dbReference type="NCBI Taxonomy" id="286306"/>
    <lineage>
        <taxon>Eukaryota</taxon>
        <taxon>Metazoa</taxon>
        <taxon>Ecdysozoa</taxon>
        <taxon>Arthropoda</taxon>
        <taxon>Hexapoda</taxon>
        <taxon>Insecta</taxon>
        <taxon>Pterygota</taxon>
        <taxon>Neoptera</taxon>
        <taxon>Endopterygota</taxon>
        <taxon>Hymenoptera</taxon>
        <taxon>Apocrita</taxon>
        <taxon>Aculeata</taxon>
        <taxon>Formicoidea</taxon>
        <taxon>Formicidae</taxon>
        <taxon>Myrmicinae</taxon>
        <taxon>Cardiocondyla</taxon>
    </lineage>
</organism>
<sequence length="137" mass="16198">MHNTISNSYSKLIGIGIDYSKEKINKRRGLRKKKKKKIKKKTSQKPRLHRSLSIRVSIHKARIWQIVVTISLLIKILYGKTLTRRARASYFLRLINSSTSGRRHSRHEEEKRDVCQPRARIYARARKRSRVRALPRA</sequence>
<evidence type="ECO:0000313" key="3">
    <source>
        <dbReference type="Proteomes" id="UP001430953"/>
    </source>
</evidence>
<reference evidence="2 3" key="1">
    <citation type="submission" date="2023-03" db="EMBL/GenBank/DDBJ databases">
        <title>High recombination rates correlate with genetic variation in Cardiocondyla obscurior ants.</title>
        <authorList>
            <person name="Errbii M."/>
        </authorList>
    </citation>
    <scope>NUCLEOTIDE SEQUENCE [LARGE SCALE GENOMIC DNA]</scope>
    <source>
        <strain evidence="2">Alpha-2009</strain>
        <tissue evidence="2">Whole body</tissue>
    </source>
</reference>
<dbReference type="EMBL" id="JADYXP020000017">
    <property type="protein sequence ID" value="KAL0107329.1"/>
    <property type="molecule type" value="Genomic_DNA"/>
</dbReference>
<accession>A0AAW2EXW9</accession>
<proteinExistence type="predicted"/>
<comment type="caution">
    <text evidence="2">The sequence shown here is derived from an EMBL/GenBank/DDBJ whole genome shotgun (WGS) entry which is preliminary data.</text>
</comment>
<feature type="region of interest" description="Disordered" evidence="1">
    <location>
        <begin position="28"/>
        <end position="47"/>
    </location>
</feature>
<evidence type="ECO:0000256" key="1">
    <source>
        <dbReference type="SAM" id="MobiDB-lite"/>
    </source>
</evidence>
<gene>
    <name evidence="2" type="ORF">PUN28_015702</name>
</gene>